<dbReference type="PANTHER" id="PTHR35337:SF1">
    <property type="entry name" value="SLR1478 PROTEIN"/>
    <property type="match status" value="1"/>
</dbReference>
<feature type="transmembrane region" description="Helical" evidence="1">
    <location>
        <begin position="223"/>
        <end position="242"/>
    </location>
</feature>
<accession>A0A974WH79</accession>
<dbReference type="PANTHER" id="PTHR35337">
    <property type="entry name" value="SLR1478 PROTEIN"/>
    <property type="match status" value="1"/>
</dbReference>
<name>A0A974WH79_9BACT</name>
<dbReference type="KEGG" id="fuv:JR347_04325"/>
<organism evidence="2 3">
    <name type="scientific">Fulvivirga lutea</name>
    <dbReference type="NCBI Taxonomy" id="2810512"/>
    <lineage>
        <taxon>Bacteria</taxon>
        <taxon>Pseudomonadati</taxon>
        <taxon>Bacteroidota</taxon>
        <taxon>Cytophagia</taxon>
        <taxon>Cytophagales</taxon>
        <taxon>Fulvivirgaceae</taxon>
        <taxon>Fulvivirga</taxon>
    </lineage>
</organism>
<keyword evidence="1" id="KW-0812">Transmembrane</keyword>
<sequence>MREINFFRKNEKKWAEIDDLLSTSGSISADRLSDLYIQLTDDLAYAQTNYPESKTVAYLNLLAGKVHGNIYKNKKKSRSFLINFFGKELPLIIYKHRKALLVSLIVFSLSCLIGAYSTHVDETFPRLIMGDQYVDMTIENIENGNPMGVYESMDPVPMFLFITFNNIRVSFIVFAAGIFFSVFTGFLLFRNGIMLGCFQYFFYTKKLLYISALTIWVHGTLEIASIVIAGGAGLALGNSFMFPGTYSRLHSFQMVAKDSVKIIAGLIPIFIVAGFLESFVTRYSTVSTIPAAVIILLSMLFLLFYFIYYPYKLHQHATN</sequence>
<reference evidence="2" key="1">
    <citation type="submission" date="2021-02" db="EMBL/GenBank/DDBJ databases">
        <title>Fulvivirga sp. S481 isolated from sea water.</title>
        <authorList>
            <person name="Bae S.S."/>
            <person name="Baek K."/>
        </authorList>
    </citation>
    <scope>NUCLEOTIDE SEQUENCE</scope>
    <source>
        <strain evidence="2">S481</strain>
    </source>
</reference>
<keyword evidence="1" id="KW-0472">Membrane</keyword>
<evidence type="ECO:0000313" key="3">
    <source>
        <dbReference type="Proteomes" id="UP000662783"/>
    </source>
</evidence>
<gene>
    <name evidence="2" type="ORF">JR347_04325</name>
</gene>
<dbReference type="AlphaFoldDB" id="A0A974WH79"/>
<evidence type="ECO:0000256" key="1">
    <source>
        <dbReference type="SAM" id="Phobius"/>
    </source>
</evidence>
<dbReference type="RefSeq" id="WP_205722826.1">
    <property type="nucleotide sequence ID" value="NZ_CP070608.1"/>
</dbReference>
<keyword evidence="3" id="KW-1185">Reference proteome</keyword>
<feature type="transmembrane region" description="Helical" evidence="1">
    <location>
        <begin position="200"/>
        <end position="217"/>
    </location>
</feature>
<feature type="transmembrane region" description="Helical" evidence="1">
    <location>
        <begin position="99"/>
        <end position="117"/>
    </location>
</feature>
<dbReference type="EMBL" id="CP070608">
    <property type="protein sequence ID" value="QSE98311.1"/>
    <property type="molecule type" value="Genomic_DNA"/>
</dbReference>
<feature type="transmembrane region" description="Helical" evidence="1">
    <location>
        <begin position="167"/>
        <end position="188"/>
    </location>
</feature>
<dbReference type="Proteomes" id="UP000662783">
    <property type="component" value="Chromosome"/>
</dbReference>
<protein>
    <submittedName>
        <fullName evidence="2">Stage II sporulation protein M</fullName>
    </submittedName>
</protein>
<keyword evidence="1" id="KW-1133">Transmembrane helix</keyword>
<dbReference type="InterPro" id="IPR002798">
    <property type="entry name" value="SpoIIM-like"/>
</dbReference>
<feature type="transmembrane region" description="Helical" evidence="1">
    <location>
        <begin position="262"/>
        <end position="283"/>
    </location>
</feature>
<proteinExistence type="predicted"/>
<feature type="transmembrane region" description="Helical" evidence="1">
    <location>
        <begin position="289"/>
        <end position="309"/>
    </location>
</feature>
<dbReference type="Pfam" id="PF01944">
    <property type="entry name" value="SpoIIM"/>
    <property type="match status" value="1"/>
</dbReference>
<evidence type="ECO:0000313" key="2">
    <source>
        <dbReference type="EMBL" id="QSE98311.1"/>
    </source>
</evidence>